<dbReference type="PANTHER" id="PTHR33751">
    <property type="entry name" value="CBB3-TYPE CYTOCHROME C OXIDASE SUBUNIT FIXP"/>
    <property type="match status" value="1"/>
</dbReference>
<keyword evidence="6" id="KW-0249">Electron transport</keyword>
<dbReference type="PROSITE" id="PS51007">
    <property type="entry name" value="CYTC"/>
    <property type="match status" value="2"/>
</dbReference>
<dbReference type="InterPro" id="IPR024167">
    <property type="entry name" value="Cytochrome_c4-like"/>
</dbReference>
<dbReference type="GO" id="GO:0009055">
    <property type="term" value="F:electron transfer activity"/>
    <property type="evidence" value="ECO:0007669"/>
    <property type="project" value="InterPro"/>
</dbReference>
<evidence type="ECO:0000256" key="1">
    <source>
        <dbReference type="ARBA" id="ARBA00004418"/>
    </source>
</evidence>
<proteinExistence type="predicted"/>
<comment type="caution">
    <text evidence="12">The sequence shown here is derived from an EMBL/GenBank/DDBJ whole genome shotgun (WGS) entry which is preliminary data.</text>
</comment>
<protein>
    <submittedName>
        <fullName evidence="12">Cytochrome c, class IC:cytochrome c, class I</fullName>
    </submittedName>
</protein>
<evidence type="ECO:0000313" key="13">
    <source>
        <dbReference type="Proteomes" id="UP000013232"/>
    </source>
</evidence>
<accession>N6YYC8</accession>
<dbReference type="GO" id="GO:0020037">
    <property type="term" value="F:heme binding"/>
    <property type="evidence" value="ECO:0007669"/>
    <property type="project" value="InterPro"/>
</dbReference>
<dbReference type="InterPro" id="IPR009056">
    <property type="entry name" value="Cyt_c-like_dom"/>
</dbReference>
<dbReference type="PANTHER" id="PTHR33751:SF9">
    <property type="entry name" value="CYTOCHROME C4"/>
    <property type="match status" value="1"/>
</dbReference>
<feature type="binding site" description="covalent" evidence="8">
    <location>
        <position position="138"/>
    </location>
    <ligand>
        <name>heme c</name>
        <dbReference type="ChEBI" id="CHEBI:61717"/>
        <label>2</label>
    </ligand>
</feature>
<dbReference type="STRING" id="1123367.GCA_000621305_02566"/>
<sequence length="208" mass="22044">MKHSRMIAAAACAGLLLAASSASAEVVGDLERGKAVAAEVCVACHGADGNSPVPMFPKLAGQHADYALKQLQEFASARRQSDIMKPIVEGLSARDMADAAVFFASQQPSPGQVDDPSMLETGRRVFNEGNPDQGVPACAGCHGQNGVGNARYPRLAGQHPTYVLDQMQQFADGRRTNDKRLMQTIASRLGETETRAVAEYIASLEASK</sequence>
<feature type="domain" description="Cytochrome c" evidence="11">
    <location>
        <begin position="28"/>
        <end position="107"/>
    </location>
</feature>
<keyword evidence="5" id="KW-0574">Periplasm</keyword>
<dbReference type="Gene3D" id="1.10.760.10">
    <property type="entry name" value="Cytochrome c-like domain"/>
    <property type="match status" value="2"/>
</dbReference>
<evidence type="ECO:0000256" key="10">
    <source>
        <dbReference type="SAM" id="SignalP"/>
    </source>
</evidence>
<evidence type="ECO:0000256" key="2">
    <source>
        <dbReference type="ARBA" id="ARBA00022448"/>
    </source>
</evidence>
<feature type="signal peptide" evidence="10">
    <location>
        <begin position="1"/>
        <end position="24"/>
    </location>
</feature>
<feature type="binding site" description="covalent" evidence="8">
    <location>
        <position position="44"/>
    </location>
    <ligand>
        <name>heme c</name>
        <dbReference type="ChEBI" id="CHEBI:61717"/>
        <label>1</label>
    </ligand>
</feature>
<dbReference type="Pfam" id="PF00034">
    <property type="entry name" value="Cytochrom_C"/>
    <property type="match status" value="2"/>
</dbReference>
<comment type="PTM">
    <text evidence="8">Binds 2 heme c groups covalently per subunit.</text>
</comment>
<feature type="binding site" description="axial binding residue" evidence="9">
    <location>
        <position position="45"/>
    </location>
    <ligand>
        <name>heme c</name>
        <dbReference type="ChEBI" id="CHEBI:61717"/>
        <label>1</label>
    </ligand>
    <ligandPart>
        <name>Fe</name>
        <dbReference type="ChEBI" id="CHEBI:18248"/>
    </ligandPart>
</feature>
<evidence type="ECO:0000313" key="12">
    <source>
        <dbReference type="EMBL" id="ENO87163.1"/>
    </source>
</evidence>
<evidence type="ECO:0000256" key="4">
    <source>
        <dbReference type="ARBA" id="ARBA00022723"/>
    </source>
</evidence>
<evidence type="ECO:0000256" key="8">
    <source>
        <dbReference type="PIRSR" id="PIRSR000005-1"/>
    </source>
</evidence>
<keyword evidence="2" id="KW-0813">Transport</keyword>
<keyword evidence="7 9" id="KW-0408">Iron</keyword>
<name>N6YYC8_THAL4</name>
<dbReference type="GO" id="GO:0042597">
    <property type="term" value="C:periplasmic space"/>
    <property type="evidence" value="ECO:0007669"/>
    <property type="project" value="UniProtKB-SubCell"/>
</dbReference>
<evidence type="ECO:0000256" key="7">
    <source>
        <dbReference type="ARBA" id="ARBA00023004"/>
    </source>
</evidence>
<dbReference type="PIRSF" id="PIRSF000005">
    <property type="entry name" value="Cytochrome_c4"/>
    <property type="match status" value="1"/>
</dbReference>
<gene>
    <name evidence="12" type="ORF">C666_11665</name>
</gene>
<dbReference type="OrthoDB" id="5295860at2"/>
<keyword evidence="3 8" id="KW-0349">Heme</keyword>
<feature type="binding site" description="axial binding residue" evidence="9">
    <location>
        <position position="182"/>
    </location>
    <ligand>
        <name>heme c</name>
        <dbReference type="ChEBI" id="CHEBI:61717"/>
        <label>2</label>
    </ligand>
    <ligandPart>
        <name>Fe</name>
        <dbReference type="ChEBI" id="CHEBI:18248"/>
    </ligandPart>
</feature>
<evidence type="ECO:0000256" key="6">
    <source>
        <dbReference type="ARBA" id="ARBA00022982"/>
    </source>
</evidence>
<evidence type="ECO:0000256" key="9">
    <source>
        <dbReference type="PIRSR" id="PIRSR000005-2"/>
    </source>
</evidence>
<feature type="domain" description="Cytochrome c" evidence="11">
    <location>
        <begin position="117"/>
        <end position="205"/>
    </location>
</feature>
<dbReference type="SUPFAM" id="SSF46626">
    <property type="entry name" value="Cytochrome c"/>
    <property type="match status" value="2"/>
</dbReference>
<keyword evidence="13" id="KW-1185">Reference proteome</keyword>
<dbReference type="Proteomes" id="UP000013232">
    <property type="component" value="Unassembled WGS sequence"/>
</dbReference>
<organism evidence="12 13">
    <name type="scientific">Thauera linaloolentis (strain DSM 12138 / JCM 21573 / CCUG 41526 / CIP 105981 / IAM 15112 / NBRC 102519 / 47Lol)</name>
    <dbReference type="NCBI Taxonomy" id="1123367"/>
    <lineage>
        <taxon>Bacteria</taxon>
        <taxon>Pseudomonadati</taxon>
        <taxon>Pseudomonadota</taxon>
        <taxon>Betaproteobacteria</taxon>
        <taxon>Rhodocyclales</taxon>
        <taxon>Zoogloeaceae</taxon>
        <taxon>Thauera</taxon>
    </lineage>
</organism>
<feature type="binding site" description="axial binding residue" evidence="9">
    <location>
        <position position="84"/>
    </location>
    <ligand>
        <name>heme c</name>
        <dbReference type="ChEBI" id="CHEBI:61717"/>
        <label>1</label>
    </ligand>
    <ligandPart>
        <name>Fe</name>
        <dbReference type="ChEBI" id="CHEBI:18248"/>
    </ligandPart>
</feature>
<comment type="subcellular location">
    <subcellularLocation>
        <location evidence="1">Periplasm</location>
    </subcellularLocation>
</comment>
<evidence type="ECO:0000256" key="3">
    <source>
        <dbReference type="ARBA" id="ARBA00022617"/>
    </source>
</evidence>
<evidence type="ECO:0000256" key="5">
    <source>
        <dbReference type="ARBA" id="ARBA00022764"/>
    </source>
</evidence>
<dbReference type="RefSeq" id="WP_004338937.1">
    <property type="nucleotide sequence ID" value="NZ_AMXE01000042.1"/>
</dbReference>
<feature type="binding site" description="axial binding residue" evidence="9">
    <location>
        <position position="142"/>
    </location>
    <ligand>
        <name>heme c</name>
        <dbReference type="ChEBI" id="CHEBI:61717"/>
        <label>2</label>
    </ligand>
    <ligandPart>
        <name>Fe</name>
        <dbReference type="ChEBI" id="CHEBI:18248"/>
    </ligandPart>
</feature>
<feature type="binding site" description="covalent" evidence="8">
    <location>
        <position position="41"/>
    </location>
    <ligand>
        <name>heme c</name>
        <dbReference type="ChEBI" id="CHEBI:61717"/>
        <label>1</label>
    </ligand>
</feature>
<reference evidence="12 13" key="1">
    <citation type="submission" date="2012-09" db="EMBL/GenBank/DDBJ databases">
        <title>Draft Genome Sequences of 6 Strains from Genus Thauera.</title>
        <authorList>
            <person name="Liu B."/>
            <person name="Shapleigh J.P."/>
            <person name="Frostegard A.H."/>
        </authorList>
    </citation>
    <scope>NUCLEOTIDE SEQUENCE [LARGE SCALE GENOMIC DNA]</scope>
    <source>
        <strain evidence="13">47Lol / DSM 12138</strain>
    </source>
</reference>
<feature type="chain" id="PRO_5004128616" evidence="10">
    <location>
        <begin position="25"/>
        <end position="208"/>
    </location>
</feature>
<dbReference type="eggNOG" id="COG2863">
    <property type="taxonomic scope" value="Bacteria"/>
</dbReference>
<feature type="binding site" description="covalent" evidence="8">
    <location>
        <position position="141"/>
    </location>
    <ligand>
        <name>heme c</name>
        <dbReference type="ChEBI" id="CHEBI:61717"/>
        <label>2</label>
    </ligand>
</feature>
<keyword evidence="10" id="KW-0732">Signal</keyword>
<dbReference type="InterPro" id="IPR050597">
    <property type="entry name" value="Cytochrome_c_Oxidase_Subunit"/>
</dbReference>
<dbReference type="AlphaFoldDB" id="N6YYC8"/>
<keyword evidence="4 9" id="KW-0479">Metal-binding</keyword>
<dbReference type="GO" id="GO:0005506">
    <property type="term" value="F:iron ion binding"/>
    <property type="evidence" value="ECO:0007669"/>
    <property type="project" value="InterPro"/>
</dbReference>
<dbReference type="EMBL" id="AMXE01000042">
    <property type="protein sequence ID" value="ENO87163.1"/>
    <property type="molecule type" value="Genomic_DNA"/>
</dbReference>
<dbReference type="InterPro" id="IPR036909">
    <property type="entry name" value="Cyt_c-like_dom_sf"/>
</dbReference>
<evidence type="ECO:0000259" key="11">
    <source>
        <dbReference type="PROSITE" id="PS51007"/>
    </source>
</evidence>